<dbReference type="EC" id="3.2.1.51" evidence="2"/>
<evidence type="ECO:0000313" key="10">
    <source>
        <dbReference type="EMBL" id="VGO18530.1"/>
    </source>
</evidence>
<dbReference type="SUPFAM" id="SSF51445">
    <property type="entry name" value="(Trans)glycosidases"/>
    <property type="match status" value="1"/>
</dbReference>
<dbReference type="GO" id="GO:0004560">
    <property type="term" value="F:alpha-L-fucosidase activity"/>
    <property type="evidence" value="ECO:0007669"/>
    <property type="project" value="InterPro"/>
</dbReference>
<proteinExistence type="inferred from homology"/>
<dbReference type="Gene3D" id="3.20.20.80">
    <property type="entry name" value="Glycosidases"/>
    <property type="match status" value="1"/>
</dbReference>
<keyword evidence="3 6" id="KW-0732">Signal</keyword>
<keyword evidence="4" id="KW-0378">Hydrolase</keyword>
<dbReference type="EMBL" id="CAAHFH010000001">
    <property type="protein sequence ID" value="VGO18530.1"/>
    <property type="molecule type" value="Genomic_DNA"/>
</dbReference>
<dbReference type="PANTHER" id="PTHR10030">
    <property type="entry name" value="ALPHA-L-FUCOSIDASE"/>
    <property type="match status" value="1"/>
</dbReference>
<dbReference type="NCBIfam" id="TIGR02145">
    <property type="entry name" value="Fib_succ_major"/>
    <property type="match status" value="1"/>
</dbReference>
<dbReference type="GO" id="GO:0006004">
    <property type="term" value="P:fucose metabolic process"/>
    <property type="evidence" value="ECO:0007669"/>
    <property type="project" value="TreeGrafter"/>
</dbReference>
<dbReference type="InterPro" id="IPR000933">
    <property type="entry name" value="Glyco_hydro_29"/>
</dbReference>
<dbReference type="PANTHER" id="PTHR10030:SF37">
    <property type="entry name" value="ALPHA-L-FUCOSIDASE-RELATED"/>
    <property type="match status" value="1"/>
</dbReference>
<dbReference type="Proteomes" id="UP000346198">
    <property type="component" value="Unassembled WGS sequence"/>
</dbReference>
<dbReference type="GO" id="GO:0016139">
    <property type="term" value="P:glycoside catabolic process"/>
    <property type="evidence" value="ECO:0007669"/>
    <property type="project" value="TreeGrafter"/>
</dbReference>
<dbReference type="GO" id="GO:0005764">
    <property type="term" value="C:lysosome"/>
    <property type="evidence" value="ECO:0007669"/>
    <property type="project" value="TreeGrafter"/>
</dbReference>
<dbReference type="Pfam" id="PF01120">
    <property type="entry name" value="Alpha_L_fucos"/>
    <property type="match status" value="1"/>
</dbReference>
<comment type="similarity">
    <text evidence="1">Belongs to the glycosyl hydrolase 29 family.</text>
</comment>
<dbReference type="InterPro" id="IPR057739">
    <property type="entry name" value="Glyco_hydro_29_N"/>
</dbReference>
<evidence type="ECO:0000256" key="2">
    <source>
        <dbReference type="ARBA" id="ARBA00012662"/>
    </source>
</evidence>
<evidence type="ECO:0000259" key="9">
    <source>
        <dbReference type="Pfam" id="PF16757"/>
    </source>
</evidence>
<evidence type="ECO:0000259" key="7">
    <source>
        <dbReference type="Pfam" id="PF01120"/>
    </source>
</evidence>
<feature type="chain" id="PRO_5025364659" description="alpha-L-fucosidase" evidence="6">
    <location>
        <begin position="22"/>
        <end position="675"/>
    </location>
</feature>
<dbReference type="Gene3D" id="2.60.40.1180">
    <property type="entry name" value="Golgi alpha-mannosidase II"/>
    <property type="match status" value="1"/>
</dbReference>
<feature type="domain" description="Glycoside hydrolase family 29 N-terminal" evidence="7">
    <location>
        <begin position="201"/>
        <end position="563"/>
    </location>
</feature>
<keyword evidence="11" id="KW-1185">Reference proteome</keyword>
<dbReference type="InterPro" id="IPR017853">
    <property type="entry name" value="GH"/>
</dbReference>
<name>A0A6C2UED2_9BACT</name>
<evidence type="ECO:0000256" key="6">
    <source>
        <dbReference type="SAM" id="SignalP"/>
    </source>
</evidence>
<evidence type="ECO:0000256" key="1">
    <source>
        <dbReference type="ARBA" id="ARBA00007951"/>
    </source>
</evidence>
<feature type="domain" description="Fibrobacter succinogenes major paralogous" evidence="8">
    <location>
        <begin position="40"/>
        <end position="195"/>
    </location>
</feature>
<dbReference type="InterPro" id="IPR013780">
    <property type="entry name" value="Glyco_hydro_b"/>
</dbReference>
<feature type="domain" description="Alpha-L-fucosidase C-terminal" evidence="9">
    <location>
        <begin position="592"/>
        <end position="672"/>
    </location>
</feature>
<dbReference type="SMART" id="SM00812">
    <property type="entry name" value="Alpha_L_fucos"/>
    <property type="match status" value="1"/>
</dbReference>
<dbReference type="InterPro" id="IPR031919">
    <property type="entry name" value="Fucosidase_C"/>
</dbReference>
<evidence type="ECO:0000256" key="4">
    <source>
        <dbReference type="ARBA" id="ARBA00022801"/>
    </source>
</evidence>
<evidence type="ECO:0000313" key="11">
    <source>
        <dbReference type="Proteomes" id="UP000346198"/>
    </source>
</evidence>
<gene>
    <name evidence="10" type="ORF">SCARR_00583</name>
</gene>
<protein>
    <recommendedName>
        <fullName evidence="2">alpha-L-fucosidase</fullName>
        <ecNumber evidence="2">3.2.1.51</ecNumber>
    </recommendedName>
</protein>
<organism evidence="10 11">
    <name type="scientific">Pontiella sulfatireligans</name>
    <dbReference type="NCBI Taxonomy" id="2750658"/>
    <lineage>
        <taxon>Bacteria</taxon>
        <taxon>Pseudomonadati</taxon>
        <taxon>Kiritimatiellota</taxon>
        <taxon>Kiritimatiellia</taxon>
        <taxon>Kiritimatiellales</taxon>
        <taxon>Pontiellaceae</taxon>
        <taxon>Pontiella</taxon>
    </lineage>
</organism>
<feature type="signal peptide" evidence="6">
    <location>
        <begin position="1"/>
        <end position="21"/>
    </location>
</feature>
<sequence>MIMKTLILNLLLLAGAFAAQGAVETGTFTDVRDGQSYKTITVGEHTWMAENLNYETSASWCWGDDPANGEMYGRLYKFRTALSVAPKGWHVATDAEWDALVDAFGGADLAGKTLKSSEGWQDAGNGTDSIGFGALPGGDRFIDGTPRQLGKDGCWWSAGEGTTPVARHRTMGFDTDYVYRLEHGEAYARSVRCVKDYPVKRPKFVGTVESLKQYECPEWFRDAKFGIYLHWGIYSVAEMEAWYGRFMYWQGTEEYRHHLKNYGHPSEFGYKDLIPLWKAEKFDPDALVSLFKEAGAKYFTPVAVHHDNFDLWDSKYHKWNAVNMGPKKDLIGMWKAAADKAGLRWGVTTHLARNYQWMSRCNDADVCGPMKGIPYDAAQGEGHGFYPPNDGQTWALNAPETMSREWRASWLKRLKQLVDDYEPDHMYFDGAIPFAGDDQGRTGMEFMAHYYNARPEGFLCFKQRKSGIVVEGVGSLDHERGKADDIHPEPWQTDDSIGAWGYRRSMPGDEYMNADVLIDKIIDIVSKNGNMLLNIPMKADGTIDQESTDLLKNCGRWFKVNGEAIYGTRPWYTYGEGENVIGKRDKTSCMTSSDIRFVTKADVLYAFVLNWPENGQPVVIEKLGSNQPQVGTIAGVELLGYTGTLNWKQTDAGLCVIFPKAKTGDYAHALKIRFK</sequence>
<evidence type="ECO:0000256" key="3">
    <source>
        <dbReference type="ARBA" id="ARBA00022729"/>
    </source>
</evidence>
<reference evidence="10 11" key="1">
    <citation type="submission" date="2019-04" db="EMBL/GenBank/DDBJ databases">
        <authorList>
            <person name="Van Vliet M D."/>
        </authorList>
    </citation>
    <scope>NUCLEOTIDE SEQUENCE [LARGE SCALE GENOMIC DNA]</scope>
    <source>
        <strain evidence="10 11">F21</strain>
    </source>
</reference>
<dbReference type="InterPro" id="IPR011871">
    <property type="entry name" value="Fib_succ_major"/>
</dbReference>
<dbReference type="AlphaFoldDB" id="A0A6C2UED2"/>
<evidence type="ECO:0000259" key="8">
    <source>
        <dbReference type="Pfam" id="PF09603"/>
    </source>
</evidence>
<dbReference type="Pfam" id="PF09603">
    <property type="entry name" value="Fib_succ_major"/>
    <property type="match status" value="1"/>
</dbReference>
<keyword evidence="5" id="KW-0326">Glycosidase</keyword>
<accession>A0A6C2UED2</accession>
<dbReference type="Pfam" id="PF16757">
    <property type="entry name" value="Fucosidase_C"/>
    <property type="match status" value="1"/>
</dbReference>
<evidence type="ECO:0000256" key="5">
    <source>
        <dbReference type="ARBA" id="ARBA00023295"/>
    </source>
</evidence>